<dbReference type="AlphaFoldDB" id="A0A5J5CNL3"/>
<evidence type="ECO:0000256" key="1">
    <source>
        <dbReference type="SAM" id="Phobius"/>
    </source>
</evidence>
<feature type="transmembrane region" description="Helical" evidence="1">
    <location>
        <begin position="299"/>
        <end position="315"/>
    </location>
</feature>
<sequence>MRKASVSAELRLLPILQWTSTRPAGSAIRAELMNLDANGSAFSKSCWASSLRHSLKHSDDTGVSLQHPPLCAATVQDENVVRIIQSGLAFLCAQQMLLTVWDVLTGSLEAALQLLFTLTRTQRHMHTEKWRRGWCASATKSLSSNHALKPLVPALCLVVVVIHGLADKLRNFVVGIFIPQYHYPYAVTLCFAQVLISLLVLNLFHVLDLVHLKHYSRSLGERVLVPSICNSIHAVLAMWAKASSSYAGLFPLLLPLLPMVTVGFSFYLKLASTPSIHISVLISILASQGLSGVEPLEYMYAPLALILHSLSLTWLTKVSEAEHRHHQDARASIFDIYYTQLVNQSWVLGLLWLLHPDSPWQVLSLRSWQSLLFQGYLLAILLLGMVLNFLVGMSALCVSPLAAALLHSARRVVQPFLQLL</sequence>
<accession>A0A5J5CNL3</accession>
<feature type="transmembrane region" description="Helical" evidence="1">
    <location>
        <begin position="336"/>
        <end position="355"/>
    </location>
</feature>
<dbReference type="Proteomes" id="UP000327493">
    <property type="component" value="Chromosome 17"/>
</dbReference>
<feature type="transmembrane region" description="Helical" evidence="1">
    <location>
        <begin position="246"/>
        <end position="268"/>
    </location>
</feature>
<reference evidence="2 3" key="1">
    <citation type="submission" date="2019-08" db="EMBL/GenBank/DDBJ databases">
        <title>A chromosome-level genome assembly, high-density linkage maps, and genome scans reveal the genomic architecture of hybrid incompatibilities underlying speciation via character displacement in darters (Percidae: Etheostominae).</title>
        <authorList>
            <person name="Moran R.L."/>
            <person name="Catchen J.M."/>
            <person name="Fuller R.C."/>
        </authorList>
    </citation>
    <scope>NUCLEOTIDE SEQUENCE [LARGE SCALE GENOMIC DNA]</scope>
    <source>
        <strain evidence="2">EspeVRDwgs_2016</strain>
        <tissue evidence="2">Muscle</tissue>
    </source>
</reference>
<dbReference type="EMBL" id="VOFY01000017">
    <property type="protein sequence ID" value="KAA8583638.1"/>
    <property type="molecule type" value="Genomic_DNA"/>
</dbReference>
<evidence type="ECO:0000313" key="3">
    <source>
        <dbReference type="Proteomes" id="UP000327493"/>
    </source>
</evidence>
<feature type="transmembrane region" description="Helical" evidence="1">
    <location>
        <begin position="147"/>
        <end position="166"/>
    </location>
</feature>
<feature type="transmembrane region" description="Helical" evidence="1">
    <location>
        <begin position="375"/>
        <end position="406"/>
    </location>
</feature>
<comment type="caution">
    <text evidence="2">The sequence shown here is derived from an EMBL/GenBank/DDBJ whole genome shotgun (WGS) entry which is preliminary data.</text>
</comment>
<gene>
    <name evidence="2" type="ORF">FQN60_014846</name>
</gene>
<protein>
    <submittedName>
        <fullName evidence="2">Uncharacterized protein</fullName>
    </submittedName>
</protein>
<keyword evidence="1" id="KW-1133">Transmembrane helix</keyword>
<keyword evidence="1" id="KW-0472">Membrane</keyword>
<proteinExistence type="predicted"/>
<keyword evidence="1" id="KW-0812">Transmembrane</keyword>
<evidence type="ECO:0000313" key="2">
    <source>
        <dbReference type="EMBL" id="KAA8583638.1"/>
    </source>
</evidence>
<feature type="transmembrane region" description="Helical" evidence="1">
    <location>
        <begin position="186"/>
        <end position="207"/>
    </location>
</feature>
<organism evidence="2 3">
    <name type="scientific">Etheostoma spectabile</name>
    <name type="common">orangethroat darter</name>
    <dbReference type="NCBI Taxonomy" id="54343"/>
    <lineage>
        <taxon>Eukaryota</taxon>
        <taxon>Metazoa</taxon>
        <taxon>Chordata</taxon>
        <taxon>Craniata</taxon>
        <taxon>Vertebrata</taxon>
        <taxon>Euteleostomi</taxon>
        <taxon>Actinopterygii</taxon>
        <taxon>Neopterygii</taxon>
        <taxon>Teleostei</taxon>
        <taxon>Neoteleostei</taxon>
        <taxon>Acanthomorphata</taxon>
        <taxon>Eupercaria</taxon>
        <taxon>Perciformes</taxon>
        <taxon>Percoidei</taxon>
        <taxon>Percidae</taxon>
        <taxon>Etheostomatinae</taxon>
        <taxon>Etheostoma</taxon>
    </lineage>
</organism>
<keyword evidence="3" id="KW-1185">Reference proteome</keyword>
<name>A0A5J5CNL3_9PERO</name>